<comment type="caution">
    <text evidence="1">The sequence shown here is derived from an EMBL/GenBank/DDBJ whole genome shotgun (WGS) entry which is preliminary data.</text>
</comment>
<sequence length="94" mass="10173">MDGSPSHGVSGQSGQIGNEAAIAVSVSAEGRARPLLRVGRRIISFFRQPYQCIPQFLCATYSLYVSEILFGLIVATYISVKSGNECVLSPQMYI</sequence>
<evidence type="ECO:0000313" key="1">
    <source>
        <dbReference type="EMBL" id="PSB91918.1"/>
    </source>
</evidence>
<gene>
    <name evidence="1" type="ORF">BZL35_00137</name>
</gene>
<keyword evidence="2" id="KW-1185">Reference proteome</keyword>
<accession>A0ABX5FEN3</accession>
<evidence type="ECO:0000313" key="2">
    <source>
        <dbReference type="Proteomes" id="UP000242660"/>
    </source>
</evidence>
<dbReference type="Proteomes" id="UP000242660">
    <property type="component" value="Unassembled WGS sequence"/>
</dbReference>
<proteinExistence type="predicted"/>
<reference evidence="1 2" key="1">
    <citation type="journal article" date="2017" name="Front. Microbiol.">
        <title>Genome of Ca. Pandoraea novymonadis, an Endosymbiotic Bacterium of the Trypanosomatid Novymonas esmeraldas.</title>
        <authorList>
            <person name="Kostygov A.Y."/>
            <person name="Butenko A."/>
            <person name="Nenarokova A."/>
            <person name="Tashyreva D."/>
            <person name="Flegontov P."/>
            <person name="Lukes J."/>
            <person name="Yurchenko V."/>
        </authorList>
    </citation>
    <scope>NUCLEOTIDE SEQUENCE [LARGE SCALE GENOMIC DNA]</scope>
    <source>
        <strain evidence="1 2">E262</strain>
    </source>
</reference>
<dbReference type="EMBL" id="MUHY01000001">
    <property type="protein sequence ID" value="PSB91918.1"/>
    <property type="molecule type" value="Genomic_DNA"/>
</dbReference>
<protein>
    <submittedName>
        <fullName evidence="1">Uncharacterized protein</fullName>
    </submittedName>
</protein>
<name>A0ABX5FEN3_9BURK</name>
<organism evidence="1 2">
    <name type="scientific">Candidatus Pandoraea novymonadis</name>
    <dbReference type="NCBI Taxonomy" id="1808959"/>
    <lineage>
        <taxon>Bacteria</taxon>
        <taxon>Pseudomonadati</taxon>
        <taxon>Pseudomonadota</taxon>
        <taxon>Betaproteobacteria</taxon>
        <taxon>Burkholderiales</taxon>
        <taxon>Burkholderiaceae</taxon>
        <taxon>Pandoraea</taxon>
    </lineage>
</organism>